<organism evidence="2 3">
    <name type="scientific">Ambispora gerdemannii</name>
    <dbReference type="NCBI Taxonomy" id="144530"/>
    <lineage>
        <taxon>Eukaryota</taxon>
        <taxon>Fungi</taxon>
        <taxon>Fungi incertae sedis</taxon>
        <taxon>Mucoromycota</taxon>
        <taxon>Glomeromycotina</taxon>
        <taxon>Glomeromycetes</taxon>
        <taxon>Archaeosporales</taxon>
        <taxon>Ambisporaceae</taxon>
        <taxon>Ambispora</taxon>
    </lineage>
</organism>
<feature type="transmembrane region" description="Helical" evidence="1">
    <location>
        <begin position="124"/>
        <end position="150"/>
    </location>
</feature>
<feature type="transmembrane region" description="Helical" evidence="1">
    <location>
        <begin position="53"/>
        <end position="74"/>
    </location>
</feature>
<comment type="caution">
    <text evidence="2">The sequence shown here is derived from an EMBL/GenBank/DDBJ whole genome shotgun (WGS) entry which is preliminary data.</text>
</comment>
<accession>A0A9N8V770</accession>
<dbReference type="OrthoDB" id="2332199at2759"/>
<dbReference type="Proteomes" id="UP000789831">
    <property type="component" value="Unassembled WGS sequence"/>
</dbReference>
<feature type="transmembrane region" description="Helical" evidence="1">
    <location>
        <begin position="86"/>
        <end position="104"/>
    </location>
</feature>
<evidence type="ECO:0000313" key="3">
    <source>
        <dbReference type="Proteomes" id="UP000789831"/>
    </source>
</evidence>
<dbReference type="EMBL" id="CAJVPL010000097">
    <property type="protein sequence ID" value="CAG8446178.1"/>
    <property type="molecule type" value="Genomic_DNA"/>
</dbReference>
<reference evidence="2" key="1">
    <citation type="submission" date="2021-06" db="EMBL/GenBank/DDBJ databases">
        <authorList>
            <person name="Kallberg Y."/>
            <person name="Tangrot J."/>
            <person name="Rosling A."/>
        </authorList>
    </citation>
    <scope>NUCLEOTIDE SEQUENCE</scope>
    <source>
        <strain evidence="2">MT106</strain>
    </source>
</reference>
<evidence type="ECO:0000313" key="2">
    <source>
        <dbReference type="EMBL" id="CAG8446178.1"/>
    </source>
</evidence>
<keyword evidence="1" id="KW-0812">Transmembrane</keyword>
<proteinExistence type="predicted"/>
<feature type="transmembrane region" description="Helical" evidence="1">
    <location>
        <begin position="171"/>
        <end position="194"/>
    </location>
</feature>
<keyword evidence="1" id="KW-0472">Membrane</keyword>
<keyword evidence="1" id="KW-1133">Transmembrane helix</keyword>
<name>A0A9N8V770_9GLOM</name>
<keyword evidence="3" id="KW-1185">Reference proteome</keyword>
<sequence>MADHLVDPDVPSVSRRLKLLRIGNTVSFLFFFGAIVAGSLVHPSVTVSYFTPHHLFVEIFWAILFLLQLVFVFYAQYNNLHVVQKLVSHVVTFIHTPFSMYAAFTLLDALHGGFVAFTDTDKVYQILACVAVWALAIIGIGWTTVGWWSEGRRDGVFGTTIACLAVQQRDVLFLSIQAIVLAIVQLLTIIFVWLRFGGAYSSKSTSEQQPLLQE</sequence>
<gene>
    <name evidence="2" type="ORF">AGERDE_LOCUS1429</name>
</gene>
<dbReference type="AlphaFoldDB" id="A0A9N8V770"/>
<protein>
    <submittedName>
        <fullName evidence="2">9293_t:CDS:1</fullName>
    </submittedName>
</protein>
<evidence type="ECO:0000256" key="1">
    <source>
        <dbReference type="SAM" id="Phobius"/>
    </source>
</evidence>
<feature type="transmembrane region" description="Helical" evidence="1">
    <location>
        <begin position="22"/>
        <end position="41"/>
    </location>
</feature>